<dbReference type="EMBL" id="VDLX02000004">
    <property type="protein sequence ID" value="KAB8195411.1"/>
    <property type="molecule type" value="Genomic_DNA"/>
</dbReference>
<dbReference type="Gene3D" id="1.10.10.10">
    <property type="entry name" value="Winged helix-like DNA-binding domain superfamily/Winged helix DNA-binding domain"/>
    <property type="match status" value="1"/>
</dbReference>
<dbReference type="PROSITE" id="PS50995">
    <property type="entry name" value="HTH_MARR_2"/>
    <property type="match status" value="1"/>
</dbReference>
<organism evidence="2 3">
    <name type="scientific">Nonomuraea phyllanthi</name>
    <dbReference type="NCBI Taxonomy" id="2219224"/>
    <lineage>
        <taxon>Bacteria</taxon>
        <taxon>Bacillati</taxon>
        <taxon>Actinomycetota</taxon>
        <taxon>Actinomycetes</taxon>
        <taxon>Streptosporangiales</taxon>
        <taxon>Streptosporangiaceae</taxon>
        <taxon>Nonomuraea</taxon>
    </lineage>
</organism>
<dbReference type="OrthoDB" id="3177763at2"/>
<proteinExistence type="predicted"/>
<dbReference type="InterPro" id="IPR000835">
    <property type="entry name" value="HTH_MarR-typ"/>
</dbReference>
<evidence type="ECO:0000256" key="1">
    <source>
        <dbReference type="SAM" id="MobiDB-lite"/>
    </source>
</evidence>
<dbReference type="PRINTS" id="PR00598">
    <property type="entry name" value="HTHMARR"/>
</dbReference>
<dbReference type="SUPFAM" id="SSF46785">
    <property type="entry name" value="Winged helix' DNA-binding domain"/>
    <property type="match status" value="1"/>
</dbReference>
<evidence type="ECO:0000313" key="2">
    <source>
        <dbReference type="EMBL" id="KAB8195411.1"/>
    </source>
</evidence>
<dbReference type="PANTHER" id="PTHR33164">
    <property type="entry name" value="TRANSCRIPTIONAL REGULATOR, MARR FAMILY"/>
    <property type="match status" value="1"/>
</dbReference>
<keyword evidence="3" id="KW-1185">Reference proteome</keyword>
<dbReference type="InterPro" id="IPR036388">
    <property type="entry name" value="WH-like_DNA-bd_sf"/>
</dbReference>
<dbReference type="SMART" id="SM00347">
    <property type="entry name" value="HTH_MARR"/>
    <property type="match status" value="1"/>
</dbReference>
<dbReference type="GO" id="GO:0006950">
    <property type="term" value="P:response to stress"/>
    <property type="evidence" value="ECO:0007669"/>
    <property type="project" value="TreeGrafter"/>
</dbReference>
<protein>
    <submittedName>
        <fullName evidence="2">MarR family transcriptional regulator</fullName>
    </submittedName>
</protein>
<gene>
    <name evidence="2" type="ORF">FH608_013780</name>
</gene>
<reference evidence="2 3" key="1">
    <citation type="submission" date="2019-10" db="EMBL/GenBank/DDBJ databases">
        <title>Nonomuraea sp. nov., isolated from Phyllanthus amarus.</title>
        <authorList>
            <person name="Klykleung N."/>
            <person name="Tanasupawat S."/>
        </authorList>
    </citation>
    <scope>NUCLEOTIDE SEQUENCE [LARGE SCALE GENOMIC DNA]</scope>
    <source>
        <strain evidence="2 3">PA1-10</strain>
    </source>
</reference>
<feature type="compositionally biased region" description="Basic and acidic residues" evidence="1">
    <location>
        <begin position="153"/>
        <end position="166"/>
    </location>
</feature>
<dbReference type="AlphaFoldDB" id="A0A5C4WNT6"/>
<accession>A0A5C4WNT6</accession>
<dbReference type="Proteomes" id="UP000312512">
    <property type="component" value="Unassembled WGS sequence"/>
</dbReference>
<dbReference type="InterPro" id="IPR039422">
    <property type="entry name" value="MarR/SlyA-like"/>
</dbReference>
<sequence length="166" mass="18038">MPTKGAGGRGARSHPGVQITEAPIGSLLLQAVRAHAALATSLLADLGLVAPQEVVLLYLQDHGRMPQAELVRFLGRDRSTVTATLQAMERGRLIVRTPSRTDQRAMDVDLTDTGRALCPRIRAAWAELERLTFGRLAPAQREQLKAGLTAARDAARAHHENKETRP</sequence>
<dbReference type="PANTHER" id="PTHR33164:SF43">
    <property type="entry name" value="HTH-TYPE TRANSCRIPTIONAL REPRESSOR YETL"/>
    <property type="match status" value="1"/>
</dbReference>
<dbReference type="InterPro" id="IPR036390">
    <property type="entry name" value="WH_DNA-bd_sf"/>
</dbReference>
<name>A0A5C4WNT6_9ACTN</name>
<accession>A0A5P9YXV6</accession>
<evidence type="ECO:0000313" key="3">
    <source>
        <dbReference type="Proteomes" id="UP000312512"/>
    </source>
</evidence>
<feature type="region of interest" description="Disordered" evidence="1">
    <location>
        <begin position="147"/>
        <end position="166"/>
    </location>
</feature>
<dbReference type="Pfam" id="PF12802">
    <property type="entry name" value="MarR_2"/>
    <property type="match status" value="1"/>
</dbReference>
<dbReference type="GO" id="GO:0003700">
    <property type="term" value="F:DNA-binding transcription factor activity"/>
    <property type="evidence" value="ECO:0007669"/>
    <property type="project" value="InterPro"/>
</dbReference>
<comment type="caution">
    <text evidence="2">The sequence shown here is derived from an EMBL/GenBank/DDBJ whole genome shotgun (WGS) entry which is preliminary data.</text>
</comment>